<dbReference type="AlphaFoldDB" id="A0A0C3CFS0"/>
<proteinExistence type="predicted"/>
<sequence length="243" mass="27898">MVALCNQCNKNRALRPECCALDGKPCIACTEDIKLENKIKEHEKLIEKIHVKRRALRTVMNRNHDHLLHKLPPEIASQIFIQYAYSQPSTSHKEYSPFTLGAVCQEWRRLAWATPELWCSLAIENDYDDLPQLVAEWLERSGSLPLTIVLDTSRISSHKVDELTAILNKHSARWYDVHFALPASHLHRLCGSSQGNIVRRLVLKEPTAPPSNSYSIFSMNHKPSPMYLKLIKLPLAYVDIIWN</sequence>
<reference evidence="2" key="2">
    <citation type="submission" date="2015-01" db="EMBL/GenBank/DDBJ databases">
        <title>Evolutionary Origins and Diversification of the Mycorrhizal Mutualists.</title>
        <authorList>
            <consortium name="DOE Joint Genome Institute"/>
            <consortium name="Mycorrhizal Genomics Consortium"/>
            <person name="Kohler A."/>
            <person name="Kuo A."/>
            <person name="Nagy L.G."/>
            <person name="Floudas D."/>
            <person name="Copeland A."/>
            <person name="Barry K.W."/>
            <person name="Cichocki N."/>
            <person name="Veneault-Fourrey C."/>
            <person name="LaButti K."/>
            <person name="Lindquist E.A."/>
            <person name="Lipzen A."/>
            <person name="Lundell T."/>
            <person name="Morin E."/>
            <person name="Murat C."/>
            <person name="Riley R."/>
            <person name="Ohm R."/>
            <person name="Sun H."/>
            <person name="Tunlid A."/>
            <person name="Henrissat B."/>
            <person name="Grigoriev I.V."/>
            <person name="Hibbett D.S."/>
            <person name="Martin F."/>
        </authorList>
    </citation>
    <scope>NUCLEOTIDE SEQUENCE [LARGE SCALE GENOMIC DNA]</scope>
    <source>
        <strain evidence="2">h7</strain>
    </source>
</reference>
<dbReference type="EMBL" id="KN831778">
    <property type="protein sequence ID" value="KIM42471.1"/>
    <property type="molecule type" value="Genomic_DNA"/>
</dbReference>
<name>A0A0C3CFS0_HEBCY</name>
<organism evidence="1 2">
    <name type="scientific">Hebeloma cylindrosporum</name>
    <dbReference type="NCBI Taxonomy" id="76867"/>
    <lineage>
        <taxon>Eukaryota</taxon>
        <taxon>Fungi</taxon>
        <taxon>Dikarya</taxon>
        <taxon>Basidiomycota</taxon>
        <taxon>Agaricomycotina</taxon>
        <taxon>Agaricomycetes</taxon>
        <taxon>Agaricomycetidae</taxon>
        <taxon>Agaricales</taxon>
        <taxon>Agaricineae</taxon>
        <taxon>Hymenogastraceae</taxon>
        <taxon>Hebeloma</taxon>
    </lineage>
</organism>
<gene>
    <name evidence="1" type="ORF">M413DRAFT_27218</name>
</gene>
<evidence type="ECO:0000313" key="1">
    <source>
        <dbReference type="EMBL" id="KIM42471.1"/>
    </source>
</evidence>
<dbReference type="Proteomes" id="UP000053424">
    <property type="component" value="Unassembled WGS sequence"/>
</dbReference>
<keyword evidence="2" id="KW-1185">Reference proteome</keyword>
<dbReference type="HOGENOM" id="CLU_1142706_0_0_1"/>
<accession>A0A0C3CFS0</accession>
<reference evidence="1 2" key="1">
    <citation type="submission" date="2014-04" db="EMBL/GenBank/DDBJ databases">
        <authorList>
            <consortium name="DOE Joint Genome Institute"/>
            <person name="Kuo A."/>
            <person name="Gay G."/>
            <person name="Dore J."/>
            <person name="Kohler A."/>
            <person name="Nagy L.G."/>
            <person name="Floudas D."/>
            <person name="Copeland A."/>
            <person name="Barry K.W."/>
            <person name="Cichocki N."/>
            <person name="Veneault-Fourrey C."/>
            <person name="LaButti K."/>
            <person name="Lindquist E.A."/>
            <person name="Lipzen A."/>
            <person name="Lundell T."/>
            <person name="Morin E."/>
            <person name="Murat C."/>
            <person name="Sun H."/>
            <person name="Tunlid A."/>
            <person name="Henrissat B."/>
            <person name="Grigoriev I.V."/>
            <person name="Hibbett D.S."/>
            <person name="Martin F."/>
            <person name="Nordberg H.P."/>
            <person name="Cantor M.N."/>
            <person name="Hua S.X."/>
        </authorList>
    </citation>
    <scope>NUCLEOTIDE SEQUENCE [LARGE SCALE GENOMIC DNA]</scope>
    <source>
        <strain evidence="2">h7</strain>
    </source>
</reference>
<dbReference type="OrthoDB" id="2269034at2759"/>
<evidence type="ECO:0000313" key="2">
    <source>
        <dbReference type="Proteomes" id="UP000053424"/>
    </source>
</evidence>
<protein>
    <submittedName>
        <fullName evidence="1">Uncharacterized protein</fullName>
    </submittedName>
</protein>